<comment type="caution">
    <text evidence="2">The sequence shown here is derived from an EMBL/GenBank/DDBJ whole genome shotgun (WGS) entry which is preliminary data.</text>
</comment>
<reference evidence="2 3" key="1">
    <citation type="journal article" date="2021" name="Commun. Biol.">
        <title>The genome of Shorea leprosula (Dipterocarpaceae) highlights the ecological relevance of drought in aseasonal tropical rainforests.</title>
        <authorList>
            <person name="Ng K.K.S."/>
            <person name="Kobayashi M.J."/>
            <person name="Fawcett J.A."/>
            <person name="Hatakeyama M."/>
            <person name="Paape T."/>
            <person name="Ng C.H."/>
            <person name="Ang C.C."/>
            <person name="Tnah L.H."/>
            <person name="Lee C.T."/>
            <person name="Nishiyama T."/>
            <person name="Sese J."/>
            <person name="O'Brien M.J."/>
            <person name="Copetti D."/>
            <person name="Mohd Noor M.I."/>
            <person name="Ong R.C."/>
            <person name="Putra M."/>
            <person name="Sireger I.Z."/>
            <person name="Indrioko S."/>
            <person name="Kosugi Y."/>
            <person name="Izuno A."/>
            <person name="Isagi Y."/>
            <person name="Lee S.L."/>
            <person name="Shimizu K.K."/>
        </authorList>
    </citation>
    <scope>NUCLEOTIDE SEQUENCE [LARGE SCALE GENOMIC DNA]</scope>
    <source>
        <strain evidence="2">214</strain>
    </source>
</reference>
<protein>
    <submittedName>
        <fullName evidence="2">Uncharacterized protein</fullName>
    </submittedName>
</protein>
<dbReference type="AlphaFoldDB" id="A0AAV5IW86"/>
<feature type="region of interest" description="Disordered" evidence="1">
    <location>
        <begin position="1"/>
        <end position="56"/>
    </location>
</feature>
<proteinExistence type="predicted"/>
<evidence type="ECO:0000256" key="1">
    <source>
        <dbReference type="SAM" id="MobiDB-lite"/>
    </source>
</evidence>
<keyword evidence="3" id="KW-1185">Reference proteome</keyword>
<sequence length="56" mass="5929">MTLLRSGGYQPITQISKGGRRIPSSGGHGASHGRWSPPDGISPPRCPGDVPQRVHK</sequence>
<evidence type="ECO:0000313" key="2">
    <source>
        <dbReference type="EMBL" id="GKV06142.1"/>
    </source>
</evidence>
<name>A0AAV5IW86_9ROSI</name>
<dbReference type="EMBL" id="BPVZ01000024">
    <property type="protein sequence ID" value="GKV06142.1"/>
    <property type="molecule type" value="Genomic_DNA"/>
</dbReference>
<organism evidence="2 3">
    <name type="scientific">Rubroshorea leprosula</name>
    <dbReference type="NCBI Taxonomy" id="152421"/>
    <lineage>
        <taxon>Eukaryota</taxon>
        <taxon>Viridiplantae</taxon>
        <taxon>Streptophyta</taxon>
        <taxon>Embryophyta</taxon>
        <taxon>Tracheophyta</taxon>
        <taxon>Spermatophyta</taxon>
        <taxon>Magnoliopsida</taxon>
        <taxon>eudicotyledons</taxon>
        <taxon>Gunneridae</taxon>
        <taxon>Pentapetalae</taxon>
        <taxon>rosids</taxon>
        <taxon>malvids</taxon>
        <taxon>Malvales</taxon>
        <taxon>Dipterocarpaceae</taxon>
        <taxon>Rubroshorea</taxon>
    </lineage>
</organism>
<accession>A0AAV5IW86</accession>
<gene>
    <name evidence="2" type="ORF">SLEP1_g18066</name>
</gene>
<evidence type="ECO:0000313" key="3">
    <source>
        <dbReference type="Proteomes" id="UP001054252"/>
    </source>
</evidence>
<dbReference type="Proteomes" id="UP001054252">
    <property type="component" value="Unassembled WGS sequence"/>
</dbReference>